<feature type="region of interest" description="Disordered" evidence="1">
    <location>
        <begin position="771"/>
        <end position="801"/>
    </location>
</feature>
<dbReference type="GO" id="GO:0016740">
    <property type="term" value="F:transferase activity"/>
    <property type="evidence" value="ECO:0007669"/>
    <property type="project" value="UniProtKB-KW"/>
</dbReference>
<accession>F8PAE5</accession>
<reference evidence="4" key="1">
    <citation type="submission" date="2011-04" db="EMBL/GenBank/DDBJ databases">
        <title>Evolution of plant cell wall degrading machinery underlies the functional diversity of forest fungi.</title>
        <authorList>
            <consortium name="US DOE Joint Genome Institute (JGI-PGF)"/>
            <person name="Eastwood D.C."/>
            <person name="Floudas D."/>
            <person name="Binder M."/>
            <person name="Majcherczyk A."/>
            <person name="Schneider P."/>
            <person name="Aerts A."/>
            <person name="Asiegbu F.O."/>
            <person name="Baker S.E."/>
            <person name="Barry K."/>
            <person name="Bendiksby M."/>
            <person name="Blumentritt M."/>
            <person name="Coutinho P.M."/>
            <person name="Cullen D."/>
            <person name="Cullen D."/>
            <person name="Gathman A."/>
            <person name="Goodell B."/>
            <person name="Henrissat B."/>
            <person name="Ihrmark K."/>
            <person name="Kauserud H."/>
            <person name="Kohler A."/>
            <person name="LaButti K."/>
            <person name="Lapidus A."/>
            <person name="Lavin J.L."/>
            <person name="Lee Y.-H."/>
            <person name="Lindquist E."/>
            <person name="Lilly W."/>
            <person name="Lucas S."/>
            <person name="Morin E."/>
            <person name="Murat C."/>
            <person name="Oguiza J.A."/>
            <person name="Park J."/>
            <person name="Pisabarro A.G."/>
            <person name="Riley R."/>
            <person name="Rosling A."/>
            <person name="Salamov A."/>
            <person name="Schmidt O."/>
            <person name="Schmutz J."/>
            <person name="Skrede I."/>
            <person name="Stenlid J."/>
            <person name="Wiebenga A."/>
            <person name="Xie X."/>
            <person name="Kues U."/>
            <person name="Hibbett D.S."/>
            <person name="Hoffmeister D."/>
            <person name="Hogberg N."/>
            <person name="Martin F."/>
            <person name="Grigoriev I.V."/>
            <person name="Watkinson S.C."/>
        </authorList>
    </citation>
    <scope>NUCLEOTIDE SEQUENCE</scope>
    <source>
        <strain evidence="4">S7.9</strain>
    </source>
</reference>
<feature type="transmembrane region" description="Helical" evidence="2">
    <location>
        <begin position="65"/>
        <end position="84"/>
    </location>
</feature>
<dbReference type="EMBL" id="GL945442">
    <property type="protein sequence ID" value="EGO19784.1"/>
    <property type="molecule type" value="Genomic_DNA"/>
</dbReference>
<dbReference type="InterPro" id="IPR006598">
    <property type="entry name" value="CAP10"/>
</dbReference>
<dbReference type="KEGG" id="sla:SERLADRAFT_418108"/>
<evidence type="ECO:0000259" key="3">
    <source>
        <dbReference type="SMART" id="SM00672"/>
    </source>
</evidence>
<dbReference type="InterPro" id="IPR051091">
    <property type="entry name" value="O-Glucosyltr/Glycosyltrsf_90"/>
</dbReference>
<dbReference type="Proteomes" id="UP000008064">
    <property type="component" value="Unassembled WGS sequence"/>
</dbReference>
<sequence length="1337" mass="152356">MAESREAGNLAEVNPSSEVQHLPSLKFKMHYHPYPPKRGIETASIHMPRFWFWCSSRRMIRSSSVRKLVVAVVAACIVVLSFVVDLRYSEVLPCGFDRSRVALERPWDPWHPHPLPRCANTCPRLDSGGLPPYLSPALAQAPIKSNSLISSESESEELQPHQYGADGLLIVNAEGPHPIFELMKRAEASWRSKLDRASKTLDEAVAEYKRRYHRAPPMGFDVWWRYVVENNVQLPDEYDQIYHDLEPFWGLDPLDLSAILTQLEVDEGVITIGKHHPTDPITVFNTTLPENRQKLLTEMVSNVLEVVEGVQYDIPPFRAVFSPYDNPSMLSEYTVKAMALEAAAARTFINVSDLPPIKTRGWIQACSPSSPARQQPIDLDAPPSPPSKKKKTFIFDHYLSMDPCLHPTLLSHHGQFLSHNQGPYPQKALVPRFSQCSTLLHHDIRPATLYNWVDDILPRSNDPPWYEKVEDRLVWRGTNTGIYHAPGTRWRDAHRARLVSWAHDSSGSASLLLLTSRSAEKEKVGRGQEISKSHINPALLDIEFAGKRVGCAPEFCSVLDGEFEWRKRQTIKDSGKYKYVLDVDGNGWSGRFKRLLTSNSLVFKSTIYPEWFIDRIEPWVHYIPVQVDLSDLYDCLVFFRGGLYGEGAHEEHAQRIANAGRTWSKRFWRKEDMTAYMFRDCDTFVRCYWYGQVCLCMCLLRSTPPLEDDTHGNDGLVPSNSRSIRLVALAASIVVISAVVKYPQIIFASDRSKTVQDPVNFQACVSGAQLDSASSLSPPPLDLPALEEEEEDGEARGLQPHHYGDDGLLVVNLNGPHPIYELIKRAEASWNAKLDRASKTFEQAIAEYKKRYHRPPPKGFDLWWDYVAKHNVQLPDEYDQIYKDLEPYWGIDPHDLASILSHLENDKGVIVIGKRPSNDYITVFNSTLPPDRQGLLAATIKDLLEVIQGVQQHIPPFRAVMSPYDNPGMLSDYRIKSMALEAAAARTFINISTLPRIETEGWIHACSPSSPAHHTPLSLTSPPVPPPTKRFIYNHPLSMDPCLHPYHLTSHGQFLSHDAGPFPQKSLVPRFSHCSTLLHHDIRPALAYNWVEDILPRSDDPEWEDKVDERLLWRGSNTGIFHGPETHWRYAHRARLIRWAHDLAGFTSLLPSPPSPTERVGELVESKKAYLGPALLDIEFAGEPIGCDPEVCRVLDEVFDWRRKQSIKQAGRYRYILDVDGNGWSSRFKRLLTSNSLIFKSTIYPEWFTDRIEPWVHYIPIQLDLSDLYDALVFFRGDPTGAGAHEDLARRVAEEGRRWSKGFWRKEDLTAYMFRLFLEYARVMSVDRDAMTFTEES</sequence>
<proteinExistence type="predicted"/>
<keyword evidence="2" id="KW-1133">Transmembrane helix</keyword>
<dbReference type="SMART" id="SM00672">
    <property type="entry name" value="CAP10"/>
    <property type="match status" value="1"/>
</dbReference>
<name>F8PAE5_SERL9</name>
<dbReference type="HOGENOM" id="CLU_258633_0_0_1"/>
<feature type="domain" description="Glycosyl transferase CAP10" evidence="3">
    <location>
        <begin position="1053"/>
        <end position="1327"/>
    </location>
</feature>
<organism>
    <name type="scientific">Serpula lacrymans var. lacrymans (strain S7.9)</name>
    <name type="common">Dry rot fungus</name>
    <dbReference type="NCBI Taxonomy" id="578457"/>
    <lineage>
        <taxon>Eukaryota</taxon>
        <taxon>Fungi</taxon>
        <taxon>Dikarya</taxon>
        <taxon>Basidiomycota</taxon>
        <taxon>Agaricomycotina</taxon>
        <taxon>Agaricomycetes</taxon>
        <taxon>Agaricomycetidae</taxon>
        <taxon>Boletales</taxon>
        <taxon>Coniophorineae</taxon>
        <taxon>Serpulaceae</taxon>
        <taxon>Serpula</taxon>
    </lineage>
</organism>
<keyword evidence="2" id="KW-0472">Membrane</keyword>
<dbReference type="RefSeq" id="XP_007323219.1">
    <property type="nucleotide sequence ID" value="XM_007323157.1"/>
</dbReference>
<keyword evidence="2" id="KW-0812">Transmembrane</keyword>
<keyword evidence="4" id="KW-0808">Transferase</keyword>
<dbReference type="GeneID" id="18813667"/>
<dbReference type="Pfam" id="PF05686">
    <property type="entry name" value="Glyco_transf_90"/>
    <property type="match status" value="2"/>
</dbReference>
<feature type="region of interest" description="Disordered" evidence="1">
    <location>
        <begin position="366"/>
        <end position="388"/>
    </location>
</feature>
<evidence type="ECO:0000256" key="1">
    <source>
        <dbReference type="SAM" id="MobiDB-lite"/>
    </source>
</evidence>
<evidence type="ECO:0000313" key="4">
    <source>
        <dbReference type="EMBL" id="EGO19784.1"/>
    </source>
</evidence>
<dbReference type="OrthoDB" id="541052at2759"/>
<dbReference type="PANTHER" id="PTHR12203:SF118">
    <property type="entry name" value="BETA-1,2-XYLOSYLTRANSFERASE 1"/>
    <property type="match status" value="1"/>
</dbReference>
<dbReference type="PANTHER" id="PTHR12203">
    <property type="entry name" value="KDEL LYS-ASP-GLU-LEU CONTAINING - RELATED"/>
    <property type="match status" value="1"/>
</dbReference>
<protein>
    <submittedName>
        <fullName evidence="4">Glycosyltransferase family 90 protein</fullName>
    </submittedName>
</protein>
<gene>
    <name evidence="4" type="ORF">SERLADRAFT_418108</name>
</gene>
<evidence type="ECO:0000256" key="2">
    <source>
        <dbReference type="SAM" id="Phobius"/>
    </source>
</evidence>